<evidence type="ECO:0000259" key="6">
    <source>
        <dbReference type="Pfam" id="PF04542"/>
    </source>
</evidence>
<keyword evidence="8" id="KW-1185">Reference proteome</keyword>
<dbReference type="GO" id="GO:0003677">
    <property type="term" value="F:DNA binding"/>
    <property type="evidence" value="ECO:0007669"/>
    <property type="project" value="UniProtKB-KW"/>
</dbReference>
<reference evidence="7 8" key="1">
    <citation type="submission" date="2018-09" db="EMBL/GenBank/DDBJ databases">
        <title>YIM 75507 draft genome.</title>
        <authorList>
            <person name="Tang S."/>
            <person name="Feng Y."/>
        </authorList>
    </citation>
    <scope>NUCLEOTIDE SEQUENCE [LARGE SCALE GENOMIC DNA]</scope>
    <source>
        <strain evidence="7 8">YIM 75507</strain>
    </source>
</reference>
<feature type="domain" description="RNA polymerase sigma-70 region 2" evidence="6">
    <location>
        <begin position="22"/>
        <end position="88"/>
    </location>
</feature>
<evidence type="ECO:0000313" key="7">
    <source>
        <dbReference type="EMBL" id="RJL34387.1"/>
    </source>
</evidence>
<keyword evidence="5" id="KW-0804">Transcription</keyword>
<dbReference type="EMBL" id="QZEY01000002">
    <property type="protein sequence ID" value="RJL34387.1"/>
    <property type="molecule type" value="Genomic_DNA"/>
</dbReference>
<sequence>MSELRTLIAAAREGDARAWGLLVGRFDKWVWANVRSYGLAPYDAADAVQTTWLRLVERLDSIRDPDRLPGWLATTAGNEAAALRRRRRGEHLCAAPPECDSGEDVVTTVLTADTVRKLRQAVGELSEPCRSLLRLLLDAQQPTYAELAERLGMPVGSVGPTRARCLARLRAIVSGANP</sequence>
<dbReference type="PANTHER" id="PTHR43133:SF8">
    <property type="entry name" value="RNA POLYMERASE SIGMA FACTOR HI_1459-RELATED"/>
    <property type="match status" value="1"/>
</dbReference>
<comment type="caution">
    <text evidence="7">The sequence shown here is derived from an EMBL/GenBank/DDBJ whole genome shotgun (WGS) entry which is preliminary data.</text>
</comment>
<dbReference type="RefSeq" id="WP_119925688.1">
    <property type="nucleotide sequence ID" value="NZ_QZEY01000002.1"/>
</dbReference>
<keyword evidence="2" id="KW-0805">Transcription regulation</keyword>
<dbReference type="Gene3D" id="1.10.1740.10">
    <property type="match status" value="1"/>
</dbReference>
<organism evidence="7 8">
    <name type="scientific">Bailinhaonella thermotolerans</name>
    <dbReference type="NCBI Taxonomy" id="1070861"/>
    <lineage>
        <taxon>Bacteria</taxon>
        <taxon>Bacillati</taxon>
        <taxon>Actinomycetota</taxon>
        <taxon>Actinomycetes</taxon>
        <taxon>Streptosporangiales</taxon>
        <taxon>Streptosporangiaceae</taxon>
        <taxon>Bailinhaonella</taxon>
    </lineage>
</organism>
<dbReference type="Gene3D" id="1.10.10.10">
    <property type="entry name" value="Winged helix-like DNA-binding domain superfamily/Winged helix DNA-binding domain"/>
    <property type="match status" value="1"/>
</dbReference>
<dbReference type="AlphaFoldDB" id="A0A3A4B740"/>
<dbReference type="OrthoDB" id="265863at2"/>
<evidence type="ECO:0000256" key="4">
    <source>
        <dbReference type="ARBA" id="ARBA00023125"/>
    </source>
</evidence>
<dbReference type="InterPro" id="IPR039425">
    <property type="entry name" value="RNA_pol_sigma-70-like"/>
</dbReference>
<gene>
    <name evidence="7" type="ORF">D5H75_08095</name>
</gene>
<evidence type="ECO:0000256" key="2">
    <source>
        <dbReference type="ARBA" id="ARBA00023015"/>
    </source>
</evidence>
<dbReference type="InterPro" id="IPR036388">
    <property type="entry name" value="WH-like_DNA-bd_sf"/>
</dbReference>
<accession>A0A3A4B740</accession>
<proteinExistence type="inferred from homology"/>
<dbReference type="GO" id="GO:0016987">
    <property type="term" value="F:sigma factor activity"/>
    <property type="evidence" value="ECO:0007669"/>
    <property type="project" value="UniProtKB-KW"/>
</dbReference>
<dbReference type="Pfam" id="PF04542">
    <property type="entry name" value="Sigma70_r2"/>
    <property type="match status" value="1"/>
</dbReference>
<name>A0A3A4B740_9ACTN</name>
<dbReference type="NCBIfam" id="TIGR02937">
    <property type="entry name" value="sigma70-ECF"/>
    <property type="match status" value="1"/>
</dbReference>
<evidence type="ECO:0000256" key="5">
    <source>
        <dbReference type="ARBA" id="ARBA00023163"/>
    </source>
</evidence>
<evidence type="ECO:0000313" key="8">
    <source>
        <dbReference type="Proteomes" id="UP000265768"/>
    </source>
</evidence>
<dbReference type="InterPro" id="IPR013325">
    <property type="entry name" value="RNA_pol_sigma_r2"/>
</dbReference>
<dbReference type="PANTHER" id="PTHR43133">
    <property type="entry name" value="RNA POLYMERASE ECF-TYPE SIGMA FACTO"/>
    <property type="match status" value="1"/>
</dbReference>
<dbReference type="InterPro" id="IPR013324">
    <property type="entry name" value="RNA_pol_sigma_r3/r4-like"/>
</dbReference>
<evidence type="ECO:0000256" key="3">
    <source>
        <dbReference type="ARBA" id="ARBA00023082"/>
    </source>
</evidence>
<dbReference type="InterPro" id="IPR014284">
    <property type="entry name" value="RNA_pol_sigma-70_dom"/>
</dbReference>
<comment type="similarity">
    <text evidence="1">Belongs to the sigma-70 factor family. ECF subfamily.</text>
</comment>
<dbReference type="Proteomes" id="UP000265768">
    <property type="component" value="Unassembled WGS sequence"/>
</dbReference>
<protein>
    <submittedName>
        <fullName evidence="7">Sigma-70 family RNA polymerase sigma factor</fullName>
    </submittedName>
</protein>
<dbReference type="SUPFAM" id="SSF88659">
    <property type="entry name" value="Sigma3 and sigma4 domains of RNA polymerase sigma factors"/>
    <property type="match status" value="1"/>
</dbReference>
<keyword evidence="4" id="KW-0238">DNA-binding</keyword>
<keyword evidence="3" id="KW-0731">Sigma factor</keyword>
<evidence type="ECO:0000256" key="1">
    <source>
        <dbReference type="ARBA" id="ARBA00010641"/>
    </source>
</evidence>
<dbReference type="InterPro" id="IPR007627">
    <property type="entry name" value="RNA_pol_sigma70_r2"/>
</dbReference>
<dbReference type="GO" id="GO:0006352">
    <property type="term" value="P:DNA-templated transcription initiation"/>
    <property type="evidence" value="ECO:0007669"/>
    <property type="project" value="InterPro"/>
</dbReference>
<dbReference type="SUPFAM" id="SSF88946">
    <property type="entry name" value="Sigma2 domain of RNA polymerase sigma factors"/>
    <property type="match status" value="1"/>
</dbReference>